<dbReference type="EMBL" id="JAVXUP010000663">
    <property type="protein sequence ID" value="KAK3023308.1"/>
    <property type="molecule type" value="Genomic_DNA"/>
</dbReference>
<comment type="caution">
    <text evidence="3">The sequence shown here is derived from an EMBL/GenBank/DDBJ whole genome shotgun (WGS) entry which is preliminary data.</text>
</comment>
<name>A0AA89B2D4_9ASTE</name>
<accession>A0AA89B2D4</accession>
<dbReference type="PANTHER" id="PTHR34222:SF43">
    <property type="entry name" value="RETROTRANSPOSON GAG DOMAIN-CONTAINING PROTEIN"/>
    <property type="match status" value="1"/>
</dbReference>
<keyword evidence="4" id="KW-1185">Reference proteome</keyword>
<proteinExistence type="predicted"/>
<dbReference type="Proteomes" id="UP001188597">
    <property type="component" value="Unassembled WGS sequence"/>
</dbReference>
<dbReference type="SUPFAM" id="SSF56672">
    <property type="entry name" value="DNA/RNA polymerases"/>
    <property type="match status" value="1"/>
</dbReference>
<feature type="compositionally biased region" description="Polar residues" evidence="1">
    <location>
        <begin position="136"/>
        <end position="153"/>
    </location>
</feature>
<reference evidence="3" key="1">
    <citation type="submission" date="2022-12" db="EMBL/GenBank/DDBJ databases">
        <title>Draft genome assemblies for two species of Escallonia (Escalloniales).</title>
        <authorList>
            <person name="Chanderbali A."/>
            <person name="Dervinis C."/>
            <person name="Anghel I."/>
            <person name="Soltis D."/>
            <person name="Soltis P."/>
            <person name="Zapata F."/>
        </authorList>
    </citation>
    <scope>NUCLEOTIDE SEQUENCE</scope>
    <source>
        <strain evidence="3">UCBG64.0493</strain>
        <tissue evidence="3">Leaf</tissue>
    </source>
</reference>
<protein>
    <recommendedName>
        <fullName evidence="2">Reverse transcriptase Ty1/copia-type domain-containing protein</fullName>
    </recommendedName>
</protein>
<evidence type="ECO:0000256" key="1">
    <source>
        <dbReference type="SAM" id="MobiDB-lite"/>
    </source>
</evidence>
<gene>
    <name evidence="3" type="ORF">RJ639_044530</name>
</gene>
<feature type="region of interest" description="Disordered" evidence="1">
    <location>
        <begin position="135"/>
        <end position="171"/>
    </location>
</feature>
<dbReference type="PANTHER" id="PTHR34222">
    <property type="entry name" value="GAG_PRE-INTEGRS DOMAIN-CONTAINING PROTEIN"/>
    <property type="match status" value="1"/>
</dbReference>
<dbReference type="InterPro" id="IPR013103">
    <property type="entry name" value="RVT_2"/>
</dbReference>
<evidence type="ECO:0000259" key="2">
    <source>
        <dbReference type="Pfam" id="PF07727"/>
    </source>
</evidence>
<sequence length="274" mass="30955">MVKESERTEASAMVTRYRPSLSQPKLTNVADKSTYKCTHCNQNSHTKSRCYELVGYPEWWDHNRDPRKRNSKRTSSIAVLETKTEDDVTGQYAVLAAAADAGNLDISKDELSEPVNQVGKLVEESSQEHVKIEIVTPSQSESETPHATDTPHQSLAEDGPEPHRKQLPQHLARGKKPVGCQWIYTVKYKADGIIELFKARLVAKGYTQTYGIDYTETFALVAKINTVRVLLSLAANLNWPLQQFDMKNAFLHGELSEEVYVELPPTRMHDAEDR</sequence>
<dbReference type="Pfam" id="PF07727">
    <property type="entry name" value="RVT_2"/>
    <property type="match status" value="1"/>
</dbReference>
<evidence type="ECO:0000313" key="4">
    <source>
        <dbReference type="Proteomes" id="UP001188597"/>
    </source>
</evidence>
<feature type="domain" description="Reverse transcriptase Ty1/copia-type" evidence="2">
    <location>
        <begin position="171"/>
        <end position="272"/>
    </location>
</feature>
<organism evidence="3 4">
    <name type="scientific">Escallonia herrerae</name>
    <dbReference type="NCBI Taxonomy" id="1293975"/>
    <lineage>
        <taxon>Eukaryota</taxon>
        <taxon>Viridiplantae</taxon>
        <taxon>Streptophyta</taxon>
        <taxon>Embryophyta</taxon>
        <taxon>Tracheophyta</taxon>
        <taxon>Spermatophyta</taxon>
        <taxon>Magnoliopsida</taxon>
        <taxon>eudicotyledons</taxon>
        <taxon>Gunneridae</taxon>
        <taxon>Pentapetalae</taxon>
        <taxon>asterids</taxon>
        <taxon>campanulids</taxon>
        <taxon>Escalloniales</taxon>
        <taxon>Escalloniaceae</taxon>
        <taxon>Escallonia</taxon>
    </lineage>
</organism>
<dbReference type="AlphaFoldDB" id="A0AA89B2D4"/>
<evidence type="ECO:0000313" key="3">
    <source>
        <dbReference type="EMBL" id="KAK3023308.1"/>
    </source>
</evidence>
<dbReference type="InterPro" id="IPR043502">
    <property type="entry name" value="DNA/RNA_pol_sf"/>
</dbReference>